<keyword evidence="3" id="KW-1185">Reference proteome</keyword>
<sequence>MGSASRSSQSLGDRLAARSRRVFVGRDAELELVRAALDSHEPPFAVLYLHGPGGIGKTRLLDAFAAVAHDAGCDVTRIDGRTTEASPDAVLEAVESDTVRRQVLLLDSYERLRPLDHWIRTVLLPALPASALTVIADRSPPAADWRTEPGWGDLLRVVSLRNLDPDDSAEYLTEAGVPAELHKRIVTVTHGHPLGLSLLADVCVRGGEIDVDPLSPDLVEILLRRFLDTDPGNRHRRALEVCALARVTTEAVLRDALEVEDAHAEFEWLRNLSFVDSGPEGLFPHDLARDVLDADLRWRDPDVYRHTFHRVWKRIHRNLDSMTDREQQRAIVDLKFVFRNLPGVLSPVDWGSWGRDYPERATGADHESIIEVVRSAEGTDSADIARHWLGRQPEGFHVLRRPDGTVRGVIGLLDLTQSLPSDLATDPGARAAWDYAQRTARPRSCETVTLTRFVVDREVYQDPSPTLNSVPVITMQRYLCTPELSWDFLALAEPERWDSYFEVADLPRAEDADFVVGGRRYGLYAHDFRRRPTAEWLTLVTERALAQGHDMARPAPAPVLVLSEAEFGSAARRALHDLHRPDLLLRNPLLRTRLLHERAAGGEPGAEALGTVVRAAVAALANDPRDEKLHRAVDRTYIQRAATQEAVAARLGLPFSTYRRHLSQGVSRVVTWLWDREVYGPALAGGNE</sequence>
<protein>
    <submittedName>
        <fullName evidence="2">ATP-binding protein</fullName>
    </submittedName>
</protein>
<dbReference type="RefSeq" id="WP_330153060.1">
    <property type="nucleotide sequence ID" value="NZ_JAUZMZ010000093.1"/>
</dbReference>
<dbReference type="GO" id="GO:0005524">
    <property type="term" value="F:ATP binding"/>
    <property type="evidence" value="ECO:0007669"/>
    <property type="project" value="UniProtKB-KW"/>
</dbReference>
<dbReference type="InterPro" id="IPR027417">
    <property type="entry name" value="P-loop_NTPase"/>
</dbReference>
<keyword evidence="2" id="KW-0547">Nucleotide-binding</keyword>
<gene>
    <name evidence="2" type="ORF">Q8814_16320</name>
</gene>
<comment type="caution">
    <text evidence="2">The sequence shown here is derived from an EMBL/GenBank/DDBJ whole genome shotgun (WGS) entry which is preliminary data.</text>
</comment>
<dbReference type="Pfam" id="PF13191">
    <property type="entry name" value="AAA_16"/>
    <property type="match status" value="1"/>
</dbReference>
<name>A0ABU7JUF9_9NOCA</name>
<organism evidence="2 3">
    <name type="scientific">Rhodococcus chondri</name>
    <dbReference type="NCBI Taxonomy" id="3065941"/>
    <lineage>
        <taxon>Bacteria</taxon>
        <taxon>Bacillati</taxon>
        <taxon>Actinomycetota</taxon>
        <taxon>Actinomycetes</taxon>
        <taxon>Mycobacteriales</taxon>
        <taxon>Nocardiaceae</taxon>
        <taxon>Rhodococcus</taxon>
    </lineage>
</organism>
<evidence type="ECO:0000259" key="1">
    <source>
        <dbReference type="Pfam" id="PF13191"/>
    </source>
</evidence>
<evidence type="ECO:0000313" key="2">
    <source>
        <dbReference type="EMBL" id="MEE2033666.1"/>
    </source>
</evidence>
<dbReference type="Gene3D" id="3.40.50.300">
    <property type="entry name" value="P-loop containing nucleotide triphosphate hydrolases"/>
    <property type="match status" value="1"/>
</dbReference>
<dbReference type="EMBL" id="JAUZMZ010000093">
    <property type="protein sequence ID" value="MEE2033666.1"/>
    <property type="molecule type" value="Genomic_DNA"/>
</dbReference>
<keyword evidence="2" id="KW-0067">ATP-binding</keyword>
<dbReference type="Proteomes" id="UP001331936">
    <property type="component" value="Unassembled WGS sequence"/>
</dbReference>
<accession>A0ABU7JUF9</accession>
<proteinExistence type="predicted"/>
<reference evidence="2 3" key="1">
    <citation type="submission" date="2023-08" db="EMBL/GenBank/DDBJ databases">
        <authorList>
            <person name="Girao M."/>
            <person name="Carvalho M.F."/>
        </authorList>
    </citation>
    <scope>NUCLEOTIDE SEQUENCE [LARGE SCALE GENOMIC DNA]</scope>
    <source>
        <strain evidence="2 3">CC-R104</strain>
    </source>
</reference>
<dbReference type="SUPFAM" id="SSF52540">
    <property type="entry name" value="P-loop containing nucleoside triphosphate hydrolases"/>
    <property type="match status" value="1"/>
</dbReference>
<evidence type="ECO:0000313" key="3">
    <source>
        <dbReference type="Proteomes" id="UP001331936"/>
    </source>
</evidence>
<feature type="domain" description="Orc1-like AAA ATPase" evidence="1">
    <location>
        <begin position="23"/>
        <end position="115"/>
    </location>
</feature>
<dbReference type="InterPro" id="IPR041664">
    <property type="entry name" value="AAA_16"/>
</dbReference>